<sequence>IRGEEQWWGVKRESGVGRKGGVSGGRVTGWSVEERESVWKREQCRSKVRSSETKRETRGGWEREEKAREREHGHGVYSEYRGGTGKRIGKQRNEVRMRRQRAGGVEIGGLGFRQIEGRRRDRKGKKGNKCDGAGVGDKEKEIRLVWTVISYGAEICGWKEREGVERLHKQFLRWVLWVERRTPRYMVREEVQRELMRSKAARRAW</sequence>
<reference evidence="2" key="1">
    <citation type="journal article" date="2011" name="Proc. Natl. Acad. Sci. U.S.A.">
        <title>The genome of the fire ant Solenopsis invicta.</title>
        <authorList>
            <person name="Wurm Y."/>
            <person name="Wang J."/>
            <person name="Riba-Grognuz O."/>
            <person name="Corona M."/>
            <person name="Nygaard S."/>
            <person name="Hunt B.G."/>
            <person name="Ingram K.K."/>
            <person name="Falquet L."/>
            <person name="Nipitwattanaphon M."/>
            <person name="Gotzek D."/>
            <person name="Dijkstra M.B."/>
            <person name="Oettler J."/>
            <person name="Comtesse F."/>
            <person name="Shih C.J."/>
            <person name="Wu W.J."/>
            <person name="Yang C.C."/>
            <person name="Thomas J."/>
            <person name="Beaudoing E."/>
            <person name="Pradervand S."/>
            <person name="Flegel V."/>
            <person name="Cook E.D."/>
            <person name="Fabbretti R."/>
            <person name="Stockinger H."/>
            <person name="Long L."/>
            <person name="Farmerie W.G."/>
            <person name="Oakey J."/>
            <person name="Boomsma J.J."/>
            <person name="Pamilo P."/>
            <person name="Yi S.V."/>
            <person name="Heinze J."/>
            <person name="Goodisman M.A."/>
            <person name="Farinelli L."/>
            <person name="Harshman K."/>
            <person name="Hulo N."/>
            <person name="Cerutti L."/>
            <person name="Xenarios I."/>
            <person name="Shoemaker D."/>
            <person name="Keller L."/>
        </authorList>
    </citation>
    <scope>NUCLEOTIDE SEQUENCE [LARGE SCALE GENOMIC DNA]</scope>
</reference>
<evidence type="ECO:0000256" key="1">
    <source>
        <dbReference type="SAM" id="MobiDB-lite"/>
    </source>
</evidence>
<feature type="non-terminal residue" evidence="2">
    <location>
        <position position="1"/>
    </location>
</feature>
<proteinExistence type="predicted"/>
<name>E9IUD4_SOLIN</name>
<feature type="non-terminal residue" evidence="2">
    <location>
        <position position="205"/>
    </location>
</feature>
<protein>
    <submittedName>
        <fullName evidence="2">Uncharacterized protein</fullName>
    </submittedName>
</protein>
<gene>
    <name evidence="2" type="ORF">SINV_06089</name>
</gene>
<dbReference type="AlphaFoldDB" id="E9IUD4"/>
<organism>
    <name type="scientific">Solenopsis invicta</name>
    <name type="common">Red imported fire ant</name>
    <name type="synonym">Solenopsis wagneri</name>
    <dbReference type="NCBI Taxonomy" id="13686"/>
    <lineage>
        <taxon>Eukaryota</taxon>
        <taxon>Metazoa</taxon>
        <taxon>Ecdysozoa</taxon>
        <taxon>Arthropoda</taxon>
        <taxon>Hexapoda</taxon>
        <taxon>Insecta</taxon>
        <taxon>Pterygota</taxon>
        <taxon>Neoptera</taxon>
        <taxon>Endopterygota</taxon>
        <taxon>Hymenoptera</taxon>
        <taxon>Apocrita</taxon>
        <taxon>Aculeata</taxon>
        <taxon>Formicoidea</taxon>
        <taxon>Formicidae</taxon>
        <taxon>Myrmicinae</taxon>
        <taxon>Solenopsis</taxon>
    </lineage>
</organism>
<feature type="region of interest" description="Disordered" evidence="1">
    <location>
        <begin position="43"/>
        <end position="90"/>
    </location>
</feature>
<feature type="compositionally biased region" description="Basic and acidic residues" evidence="1">
    <location>
        <begin position="43"/>
        <end position="74"/>
    </location>
</feature>
<accession>E9IUD4</accession>
<dbReference type="EMBL" id="GL765954">
    <property type="protein sequence ID" value="EFZ15820.1"/>
    <property type="molecule type" value="Genomic_DNA"/>
</dbReference>
<evidence type="ECO:0000313" key="2">
    <source>
        <dbReference type="EMBL" id="EFZ15820.1"/>
    </source>
</evidence>
<dbReference type="HOGENOM" id="CLU_1340539_0_0_1"/>